<comment type="cofactor">
    <cofactor evidence="9">
        <name>Fe(2+)</name>
        <dbReference type="ChEBI" id="CHEBI:29033"/>
    </cofactor>
    <cofactor evidence="9">
        <name>Mn(2+)</name>
        <dbReference type="ChEBI" id="CHEBI:29035"/>
    </cofactor>
</comment>
<evidence type="ECO:0000256" key="4">
    <source>
        <dbReference type="ARBA" id="ARBA00007389"/>
    </source>
</evidence>
<evidence type="ECO:0000256" key="3">
    <source>
        <dbReference type="ARBA" id="ARBA00004892"/>
    </source>
</evidence>
<dbReference type="UniPathway" id="UPA00246"/>
<dbReference type="GO" id="GO:0008198">
    <property type="term" value="F:ferrous iron binding"/>
    <property type="evidence" value="ECO:0007669"/>
    <property type="project" value="TreeGrafter"/>
</dbReference>
<evidence type="ECO:0000256" key="1">
    <source>
        <dbReference type="ARBA" id="ARBA00001794"/>
    </source>
</evidence>
<evidence type="ECO:0000313" key="11">
    <source>
        <dbReference type="Proteomes" id="UP000320300"/>
    </source>
</evidence>
<dbReference type="GO" id="GO:0030145">
    <property type="term" value="F:manganese ion binding"/>
    <property type="evidence" value="ECO:0007669"/>
    <property type="project" value="TreeGrafter"/>
</dbReference>
<dbReference type="InterPro" id="IPR004628">
    <property type="entry name" value="Man_deHydtase"/>
</dbReference>
<dbReference type="NCBIfam" id="NF003027">
    <property type="entry name" value="PRK03906.1"/>
    <property type="match status" value="1"/>
</dbReference>
<gene>
    <name evidence="9" type="primary">uxuA</name>
    <name evidence="10" type="ORF">SAMN06265348_101316</name>
</gene>
<evidence type="ECO:0000313" key="10">
    <source>
        <dbReference type="EMBL" id="SMO36204.1"/>
    </source>
</evidence>
<evidence type="ECO:0000256" key="9">
    <source>
        <dbReference type="HAMAP-Rule" id="MF_00106"/>
    </source>
</evidence>
<dbReference type="GO" id="GO:0042840">
    <property type="term" value="P:D-glucuronate catabolic process"/>
    <property type="evidence" value="ECO:0007669"/>
    <property type="project" value="TreeGrafter"/>
</dbReference>
<dbReference type="Proteomes" id="UP000320300">
    <property type="component" value="Unassembled WGS sequence"/>
</dbReference>
<comment type="catalytic activity">
    <reaction evidence="1 9">
        <text>D-mannonate = 2-dehydro-3-deoxy-D-gluconate + H2O</text>
        <dbReference type="Rhea" id="RHEA:20097"/>
        <dbReference type="ChEBI" id="CHEBI:15377"/>
        <dbReference type="ChEBI" id="CHEBI:17767"/>
        <dbReference type="ChEBI" id="CHEBI:57990"/>
        <dbReference type="EC" id="4.2.1.8"/>
    </reaction>
</comment>
<evidence type="ECO:0000256" key="2">
    <source>
        <dbReference type="ARBA" id="ARBA00002713"/>
    </source>
</evidence>
<dbReference type="EMBL" id="FXTN01000001">
    <property type="protein sequence ID" value="SMO36204.1"/>
    <property type="molecule type" value="Genomic_DNA"/>
</dbReference>
<evidence type="ECO:0000256" key="6">
    <source>
        <dbReference type="ARBA" id="ARBA00023004"/>
    </source>
</evidence>
<name>A0A521AMZ7_9SPHI</name>
<accession>A0A521AMZ7</accession>
<dbReference type="Gene3D" id="3.20.20.150">
    <property type="entry name" value="Divalent-metal-dependent TIM barrel enzymes"/>
    <property type="match status" value="1"/>
</dbReference>
<dbReference type="PIRSF" id="PIRSF016049">
    <property type="entry name" value="Man_dehyd"/>
    <property type="match status" value="1"/>
</dbReference>
<keyword evidence="8 9" id="KW-0456">Lyase</keyword>
<evidence type="ECO:0000256" key="7">
    <source>
        <dbReference type="ARBA" id="ARBA00023211"/>
    </source>
</evidence>
<dbReference type="HAMAP" id="MF_00106">
    <property type="entry name" value="UxuA"/>
    <property type="match status" value="1"/>
</dbReference>
<dbReference type="PANTHER" id="PTHR30387">
    <property type="entry name" value="MANNONATE DEHYDRATASE"/>
    <property type="match status" value="1"/>
</dbReference>
<dbReference type="Pfam" id="PF03786">
    <property type="entry name" value="UxuA"/>
    <property type="match status" value="1"/>
</dbReference>
<dbReference type="AlphaFoldDB" id="A0A521AMZ7"/>
<dbReference type="RefSeq" id="WP_246101287.1">
    <property type="nucleotide sequence ID" value="NZ_CBCSJO010000002.1"/>
</dbReference>
<organism evidence="10 11">
    <name type="scientific">Pedobacter westerhofensis</name>
    <dbReference type="NCBI Taxonomy" id="425512"/>
    <lineage>
        <taxon>Bacteria</taxon>
        <taxon>Pseudomonadati</taxon>
        <taxon>Bacteroidota</taxon>
        <taxon>Sphingobacteriia</taxon>
        <taxon>Sphingobacteriales</taxon>
        <taxon>Sphingobacteriaceae</taxon>
        <taxon>Pedobacter</taxon>
    </lineage>
</organism>
<evidence type="ECO:0000256" key="8">
    <source>
        <dbReference type="ARBA" id="ARBA00023239"/>
    </source>
</evidence>
<comment type="similarity">
    <text evidence="4 9">Belongs to the mannonate dehydratase family.</text>
</comment>
<evidence type="ECO:0000256" key="5">
    <source>
        <dbReference type="ARBA" id="ARBA00012927"/>
    </source>
</evidence>
<keyword evidence="6 9" id="KW-0408">Iron</keyword>
<keyword evidence="11" id="KW-1185">Reference proteome</keyword>
<reference evidence="10 11" key="1">
    <citation type="submission" date="2017-05" db="EMBL/GenBank/DDBJ databases">
        <authorList>
            <person name="Varghese N."/>
            <person name="Submissions S."/>
        </authorList>
    </citation>
    <scope>NUCLEOTIDE SEQUENCE [LARGE SCALE GENOMIC DNA]</scope>
    <source>
        <strain evidence="10 11">DSM 19036</strain>
    </source>
</reference>
<comment type="pathway">
    <text evidence="3 9">Carbohydrate metabolism; pentose and glucuronate interconversion.</text>
</comment>
<dbReference type="GO" id="GO:0008927">
    <property type="term" value="F:mannonate dehydratase activity"/>
    <property type="evidence" value="ECO:0007669"/>
    <property type="project" value="UniProtKB-UniRule"/>
</dbReference>
<dbReference type="PANTHER" id="PTHR30387:SF2">
    <property type="entry name" value="MANNONATE DEHYDRATASE"/>
    <property type="match status" value="1"/>
</dbReference>
<comment type="function">
    <text evidence="2 9">Catalyzes the dehydration of D-mannonate.</text>
</comment>
<dbReference type="EC" id="4.2.1.8" evidence="5 9"/>
<proteinExistence type="inferred from homology"/>
<protein>
    <recommendedName>
        <fullName evidence="5 9">Mannonate dehydratase</fullName>
        <ecNumber evidence="5 9">4.2.1.8</ecNumber>
    </recommendedName>
    <alternativeName>
        <fullName evidence="9">D-mannonate hydro-lyase</fullName>
    </alternativeName>
</protein>
<dbReference type="InterPro" id="IPR036237">
    <property type="entry name" value="Xyl_isomerase-like_sf"/>
</dbReference>
<dbReference type="SUPFAM" id="SSF51658">
    <property type="entry name" value="Xylose isomerase-like"/>
    <property type="match status" value="1"/>
</dbReference>
<dbReference type="NCBIfam" id="TIGR00695">
    <property type="entry name" value="uxuA"/>
    <property type="match status" value="1"/>
</dbReference>
<keyword evidence="7 9" id="KW-0464">Manganese</keyword>
<sequence length="390" mass="43371">MNKLVQTMRWYGPNDPVSLSDILQAGCSGVVSALHQVPNGKVWSVEDIKNHQQLISDAGLEWSVVESLPVHEDIKVRKGSYAHYIDNYKVSLANLASCGITVITYNFMPVLDWTRTHLDYKLPNGAEALLFNKAALVAFDVFILKRSGAAAEYTAEELQRGELYFKGLTDSEKLKIERNIIAGLPGSEESFGLAEFLNALAAYDGIDEEQLFANLTTFLAEVMPVAEANGIKMVIHPDDPPYAIFGLPRIVSTAAQLEKLFTKVPSLSNGLCYCTGSLGVRADNDLVAILEQFKDRVNFVHLRSTKRNEFGDFFEDNHLEGDVDMFAVVQKLVEIQQERKLSIPMRPDHGHRMLDDLKKKVNPGYSGIGRLKGLAELRGLEQAILRMSAK</sequence>